<name>I0BLW0_9BACL</name>
<keyword evidence="5" id="KW-0805">Transcription regulation</keyword>
<dbReference type="SUPFAM" id="SSF46689">
    <property type="entry name" value="Homeodomain-like"/>
    <property type="match status" value="1"/>
</dbReference>
<feature type="modified residue" description="4-aspartylphosphate" evidence="8">
    <location>
        <position position="55"/>
    </location>
</feature>
<keyword evidence="4" id="KW-0902">Two-component regulatory system</keyword>
<dbReference type="PANTHER" id="PTHR42713:SF3">
    <property type="entry name" value="TRANSCRIPTIONAL REGULATORY PROTEIN HPTR"/>
    <property type="match status" value="1"/>
</dbReference>
<dbReference type="CDD" id="cd17536">
    <property type="entry name" value="REC_YesN-like"/>
    <property type="match status" value="1"/>
</dbReference>
<dbReference type="InterPro" id="IPR011006">
    <property type="entry name" value="CheY-like_superfamily"/>
</dbReference>
<dbReference type="Gene3D" id="3.40.50.2300">
    <property type="match status" value="1"/>
</dbReference>
<dbReference type="Gene3D" id="1.10.10.60">
    <property type="entry name" value="Homeodomain-like"/>
    <property type="match status" value="1"/>
</dbReference>
<dbReference type="PROSITE" id="PS01124">
    <property type="entry name" value="HTH_ARAC_FAMILY_2"/>
    <property type="match status" value="1"/>
</dbReference>
<dbReference type="KEGG" id="pmw:B2K_22125"/>
<dbReference type="GO" id="GO:0005737">
    <property type="term" value="C:cytoplasm"/>
    <property type="evidence" value="ECO:0007669"/>
    <property type="project" value="UniProtKB-SubCell"/>
</dbReference>
<evidence type="ECO:0000256" key="8">
    <source>
        <dbReference type="PROSITE-ProRule" id="PRU00169"/>
    </source>
</evidence>
<proteinExistence type="predicted"/>
<dbReference type="InterPro" id="IPR018060">
    <property type="entry name" value="HTH_AraC"/>
</dbReference>
<dbReference type="GO" id="GO:0003700">
    <property type="term" value="F:DNA-binding transcription factor activity"/>
    <property type="evidence" value="ECO:0007669"/>
    <property type="project" value="InterPro"/>
</dbReference>
<dbReference type="OrthoDB" id="2676256at2"/>
<dbReference type="AlphaFoldDB" id="I0BLW0"/>
<gene>
    <name evidence="11" type="ORF">B2K_22125</name>
</gene>
<organism evidence="11 12">
    <name type="scientific">Paenibacillus mucilaginosus K02</name>
    <dbReference type="NCBI Taxonomy" id="997761"/>
    <lineage>
        <taxon>Bacteria</taxon>
        <taxon>Bacillati</taxon>
        <taxon>Bacillota</taxon>
        <taxon>Bacilli</taxon>
        <taxon>Bacillales</taxon>
        <taxon>Paenibacillaceae</taxon>
        <taxon>Paenibacillus</taxon>
    </lineage>
</organism>
<dbReference type="GO" id="GO:0043565">
    <property type="term" value="F:sequence-specific DNA binding"/>
    <property type="evidence" value="ECO:0007669"/>
    <property type="project" value="InterPro"/>
</dbReference>
<dbReference type="SMART" id="SM00342">
    <property type="entry name" value="HTH_ARAC"/>
    <property type="match status" value="1"/>
</dbReference>
<reference evidence="11 12" key="1">
    <citation type="submission" date="2013-06" db="EMBL/GenBank/DDBJ databases">
        <title>Complete genome sequence of Paenibacillus mucilaginosus K02.</title>
        <authorList>
            <person name="Xiao B."/>
            <person name="Sun L."/>
            <person name="Xiao L."/>
            <person name="Lian B."/>
        </authorList>
    </citation>
    <scope>NUCLEOTIDE SEQUENCE [LARGE SCALE GENOMIC DNA]</scope>
    <source>
        <strain evidence="11 12">K02</strain>
    </source>
</reference>
<dbReference type="PANTHER" id="PTHR42713">
    <property type="entry name" value="HISTIDINE KINASE-RELATED"/>
    <property type="match status" value="1"/>
</dbReference>
<accession>I0BLW0</accession>
<dbReference type="Pfam" id="PF00072">
    <property type="entry name" value="Response_reg"/>
    <property type="match status" value="1"/>
</dbReference>
<feature type="domain" description="HTH araC/xylS-type" evidence="9">
    <location>
        <begin position="396"/>
        <end position="499"/>
    </location>
</feature>
<evidence type="ECO:0000259" key="10">
    <source>
        <dbReference type="PROSITE" id="PS50110"/>
    </source>
</evidence>
<evidence type="ECO:0000256" key="1">
    <source>
        <dbReference type="ARBA" id="ARBA00004496"/>
    </source>
</evidence>
<dbReference type="PROSITE" id="PS50110">
    <property type="entry name" value="RESPONSE_REGULATORY"/>
    <property type="match status" value="1"/>
</dbReference>
<keyword evidence="2" id="KW-0963">Cytoplasm</keyword>
<dbReference type="PATRIC" id="fig|997761.3.peg.4356"/>
<protein>
    <submittedName>
        <fullName evidence="11">AraC family transcriptional regulator</fullName>
    </submittedName>
</protein>
<dbReference type="SUPFAM" id="SSF52172">
    <property type="entry name" value="CheY-like"/>
    <property type="match status" value="1"/>
</dbReference>
<dbReference type="Proteomes" id="UP000007392">
    <property type="component" value="Chromosome"/>
</dbReference>
<evidence type="ECO:0000256" key="2">
    <source>
        <dbReference type="ARBA" id="ARBA00022490"/>
    </source>
</evidence>
<dbReference type="EMBL" id="CP003422">
    <property type="protein sequence ID" value="AFH63357.1"/>
    <property type="molecule type" value="Genomic_DNA"/>
</dbReference>
<evidence type="ECO:0000256" key="4">
    <source>
        <dbReference type="ARBA" id="ARBA00023012"/>
    </source>
</evidence>
<keyword evidence="6" id="KW-0238">DNA-binding</keyword>
<sequence length="504" mass="55822">MYQAIIAEDSKPIQRNLKSLLAASGLPVEVVAAAANGEEALELCRQLPVDILITDIRMPKMDGLTLIDEAKKINPGLKAVLISGYNDFEYTRRALNLQVCDYLLKPVVPGELMEVMQRVVDRLGEERAADCSSVLDGIVDPAVCGTLHLDASFREEPKRVWVLRRQPFTVPSDRWDPAVIAPALAEAWGQDPVWVYPTRTEGELLLLSNASPGEPLSAAPVLLESLKRVLAAFGLEASAAYSPKPAEPRQIPDEYQRMSRLLSERLAIGRPVVLDAGPSLQPAEPYEDSIERLCGVYTDMIRRLQKDRFLLQLAGQLNAWKETALPAAGLERFVARLAAAFEASLPPAAEGGGRSVLEQAGRLLGQPSYSGFCSGLLALAGECFDELQASNRKSGSELFLKIDEHLRTNLYAQVTMNDLALKFHVSPSYISRIMKRYSQNTFVHHFLELKIHEAKRLMEAHPQMLIKDISDALCFHDQHYFSKVFKEFAGCSPSEYRAALKPSV</sequence>
<evidence type="ECO:0000256" key="7">
    <source>
        <dbReference type="ARBA" id="ARBA00023163"/>
    </source>
</evidence>
<comment type="subcellular location">
    <subcellularLocation>
        <location evidence="1">Cytoplasm</location>
    </subcellularLocation>
</comment>
<keyword evidence="7" id="KW-0804">Transcription</keyword>
<dbReference type="HOGENOM" id="CLU_000445_5_0_9"/>
<keyword evidence="3 8" id="KW-0597">Phosphoprotein</keyword>
<dbReference type="InterPro" id="IPR051552">
    <property type="entry name" value="HptR"/>
</dbReference>
<evidence type="ECO:0000313" key="12">
    <source>
        <dbReference type="Proteomes" id="UP000007392"/>
    </source>
</evidence>
<dbReference type="RefSeq" id="WP_014651631.1">
    <property type="nucleotide sequence ID" value="NC_017672.3"/>
</dbReference>
<evidence type="ECO:0000256" key="5">
    <source>
        <dbReference type="ARBA" id="ARBA00023015"/>
    </source>
</evidence>
<dbReference type="InterPro" id="IPR001789">
    <property type="entry name" value="Sig_transdc_resp-reg_receiver"/>
</dbReference>
<feature type="domain" description="Response regulatory" evidence="10">
    <location>
        <begin position="3"/>
        <end position="120"/>
    </location>
</feature>
<evidence type="ECO:0000259" key="9">
    <source>
        <dbReference type="PROSITE" id="PS01124"/>
    </source>
</evidence>
<dbReference type="Pfam" id="PF12833">
    <property type="entry name" value="HTH_18"/>
    <property type="match status" value="1"/>
</dbReference>
<dbReference type="InterPro" id="IPR009057">
    <property type="entry name" value="Homeodomain-like_sf"/>
</dbReference>
<evidence type="ECO:0000256" key="3">
    <source>
        <dbReference type="ARBA" id="ARBA00022553"/>
    </source>
</evidence>
<dbReference type="SMART" id="SM00448">
    <property type="entry name" value="REC"/>
    <property type="match status" value="1"/>
</dbReference>
<evidence type="ECO:0000313" key="11">
    <source>
        <dbReference type="EMBL" id="AFH63357.1"/>
    </source>
</evidence>
<evidence type="ECO:0000256" key="6">
    <source>
        <dbReference type="ARBA" id="ARBA00023125"/>
    </source>
</evidence>
<dbReference type="GO" id="GO:0000160">
    <property type="term" value="P:phosphorelay signal transduction system"/>
    <property type="evidence" value="ECO:0007669"/>
    <property type="project" value="UniProtKB-KW"/>
</dbReference>